<proteinExistence type="predicted"/>
<dbReference type="GO" id="GO:0016405">
    <property type="term" value="F:CoA-ligase activity"/>
    <property type="evidence" value="ECO:0007669"/>
    <property type="project" value="TreeGrafter"/>
</dbReference>
<evidence type="ECO:0000259" key="2">
    <source>
        <dbReference type="Pfam" id="PF13193"/>
    </source>
</evidence>
<dbReference type="CDD" id="cd04433">
    <property type="entry name" value="AFD_class_I"/>
    <property type="match status" value="1"/>
</dbReference>
<evidence type="ECO:0000313" key="3">
    <source>
        <dbReference type="EMBL" id="EHJ62374.1"/>
    </source>
</evidence>
<dbReference type="Proteomes" id="UP000004030">
    <property type="component" value="Unassembled WGS sequence"/>
</dbReference>
<accession>G6E834</accession>
<dbReference type="Pfam" id="PF13193">
    <property type="entry name" value="AMP-binding_C"/>
    <property type="match status" value="1"/>
</dbReference>
<dbReference type="InterPro" id="IPR045851">
    <property type="entry name" value="AMP-bd_C_sf"/>
</dbReference>
<evidence type="ECO:0000313" key="4">
    <source>
        <dbReference type="Proteomes" id="UP000004030"/>
    </source>
</evidence>
<reference evidence="3 4" key="1">
    <citation type="journal article" date="2012" name="J. Bacteriol.">
        <title>Genome sequence of benzo(a)pyrene-degrading bacterium Novosphingobium pentaromativorans US6-1.</title>
        <authorList>
            <person name="Luo Y.R."/>
            <person name="Kang S.G."/>
            <person name="Kim S.J."/>
            <person name="Kim M.R."/>
            <person name="Li N."/>
            <person name="Lee J.H."/>
            <person name="Kwon K.K."/>
        </authorList>
    </citation>
    <scope>NUCLEOTIDE SEQUENCE [LARGE SCALE GENOMIC DNA]</scope>
    <source>
        <strain evidence="3 4">US6-1</strain>
    </source>
</reference>
<organism evidence="3 4">
    <name type="scientific">Novosphingobium pentaromativorans US6-1</name>
    <dbReference type="NCBI Taxonomy" id="1088721"/>
    <lineage>
        <taxon>Bacteria</taxon>
        <taxon>Pseudomonadati</taxon>
        <taxon>Pseudomonadota</taxon>
        <taxon>Alphaproteobacteria</taxon>
        <taxon>Sphingomonadales</taxon>
        <taxon>Sphingomonadaceae</taxon>
        <taxon>Novosphingobium</taxon>
    </lineage>
</organism>
<protein>
    <recommendedName>
        <fullName evidence="5">AMP-dependent synthetase and ligase</fullName>
    </recommendedName>
</protein>
<keyword evidence="4" id="KW-1185">Reference proteome</keyword>
<dbReference type="InterPro" id="IPR042099">
    <property type="entry name" value="ANL_N_sf"/>
</dbReference>
<dbReference type="Gene3D" id="3.40.50.12780">
    <property type="entry name" value="N-terminal domain of ligase-like"/>
    <property type="match status" value="1"/>
</dbReference>
<dbReference type="PATRIC" id="fig|1088721.3.peg.497"/>
<feature type="domain" description="AMP-dependent synthetase/ligase" evidence="1">
    <location>
        <begin position="16"/>
        <end position="357"/>
    </location>
</feature>
<dbReference type="eggNOG" id="COG0318">
    <property type="taxonomic scope" value="Bacteria"/>
</dbReference>
<dbReference type="Pfam" id="PF00501">
    <property type="entry name" value="AMP-binding"/>
    <property type="match status" value="1"/>
</dbReference>
<dbReference type="EMBL" id="AGFM01000008">
    <property type="protein sequence ID" value="EHJ62374.1"/>
    <property type="molecule type" value="Genomic_DNA"/>
</dbReference>
<dbReference type="OrthoDB" id="9803968at2"/>
<comment type="caution">
    <text evidence="3">The sequence shown here is derived from an EMBL/GenBank/DDBJ whole genome shotgun (WGS) entry which is preliminary data.</text>
</comment>
<dbReference type="SUPFAM" id="SSF56801">
    <property type="entry name" value="Acetyl-CoA synthetase-like"/>
    <property type="match status" value="1"/>
</dbReference>
<name>G6E834_9SPHN</name>
<dbReference type="Gene3D" id="3.30.300.30">
    <property type="match status" value="1"/>
</dbReference>
<gene>
    <name evidence="3" type="ORF">NSU_0505</name>
</gene>
<dbReference type="InterPro" id="IPR025110">
    <property type="entry name" value="AMP-bd_C"/>
</dbReference>
<dbReference type="RefSeq" id="WP_007011422.1">
    <property type="nucleotide sequence ID" value="NZ_AGFM01000008.1"/>
</dbReference>
<sequence length="488" mass="53419">MTENSGVAHTVRDILAQDGDARAFHFKGKWYDWRWVNRFIDGLEAEIAKSGVADTESIGVAPRNGPDFAAALLSAIGQERQIVMIYAYQSPEAIAGRIRDLDLALVLLARSDCTDVVLQAAEQCGTAVVALSVEGSELILMGDGKTHHPAPPVAGIELLTSGTTGAPKHFLMTYPQLYRSMITENPTTTVSTTPGLHYYPFGNISGLYQLLPIVAVHRPVQMLDKFRVEDWVDYVATYKPPALGMPTAGYRMLLEAGVEDEPLSSLKYFLTGASALDPNTHDEFVARYGRPILQSYGATEFGGVVAQMTLEDHEKFSGAKVRSVGRPWHGARLRISDPETGAELPAGEIGRIDVISPRMSDDWIETTDLGLIDEDGFLYHHGRLDGAIMRGGFKVVPETISTTLTAHPAIAVAAALGMPDQRLGEVPVIAYEVRPEWAPPSEEELQKFLTDRLPKPSLPVRYLRMDRMPRTPSLKVDLGAVRRAFEAA</sequence>
<feature type="domain" description="AMP-binding enzyme C-terminal" evidence="2">
    <location>
        <begin position="403"/>
        <end position="475"/>
    </location>
</feature>
<dbReference type="InterPro" id="IPR000873">
    <property type="entry name" value="AMP-dep_synth/lig_dom"/>
</dbReference>
<evidence type="ECO:0000259" key="1">
    <source>
        <dbReference type="Pfam" id="PF00501"/>
    </source>
</evidence>
<dbReference type="AlphaFoldDB" id="G6E834"/>
<dbReference type="PANTHER" id="PTHR24096">
    <property type="entry name" value="LONG-CHAIN-FATTY-ACID--COA LIGASE"/>
    <property type="match status" value="1"/>
</dbReference>
<evidence type="ECO:0008006" key="5">
    <source>
        <dbReference type="Google" id="ProtNLM"/>
    </source>
</evidence>